<dbReference type="OrthoDB" id="1737049at2759"/>
<reference evidence="5" key="1">
    <citation type="journal article" date="2016" name="Nature">
        <title>The genome of the seagrass Zostera marina reveals angiosperm adaptation to the sea.</title>
        <authorList>
            <person name="Olsen J.L."/>
            <person name="Rouze P."/>
            <person name="Verhelst B."/>
            <person name="Lin Y.-C."/>
            <person name="Bayer T."/>
            <person name="Collen J."/>
            <person name="Dattolo E."/>
            <person name="De Paoli E."/>
            <person name="Dittami S."/>
            <person name="Maumus F."/>
            <person name="Michel G."/>
            <person name="Kersting A."/>
            <person name="Lauritano C."/>
            <person name="Lohaus R."/>
            <person name="Toepel M."/>
            <person name="Tonon T."/>
            <person name="Vanneste K."/>
            <person name="Amirebrahimi M."/>
            <person name="Brakel J."/>
            <person name="Bostroem C."/>
            <person name="Chovatia M."/>
            <person name="Grimwood J."/>
            <person name="Jenkins J.W."/>
            <person name="Jueterbock A."/>
            <person name="Mraz A."/>
            <person name="Stam W.T."/>
            <person name="Tice H."/>
            <person name="Bornberg-Bauer E."/>
            <person name="Green P.J."/>
            <person name="Pearson G.A."/>
            <person name="Procaccini G."/>
            <person name="Duarte C.M."/>
            <person name="Schmutz J."/>
            <person name="Reusch T.B.H."/>
            <person name="Van de Peer Y."/>
        </authorList>
    </citation>
    <scope>NUCLEOTIDE SEQUENCE [LARGE SCALE GENOMIC DNA]</scope>
    <source>
        <strain evidence="5">cv. Finnish</strain>
    </source>
</reference>
<dbReference type="AlphaFoldDB" id="A0A0K9PWG4"/>
<accession>A0A0K9PWG4</accession>
<dbReference type="SMART" id="SM01191">
    <property type="entry name" value="ENT"/>
    <property type="match status" value="1"/>
</dbReference>
<proteinExistence type="predicted"/>
<dbReference type="InterPro" id="IPR033485">
    <property type="entry name" value="EMSY-LIKE_plant"/>
</dbReference>
<dbReference type="Gene3D" id="1.10.1240.40">
    <property type="entry name" value="ENT domain"/>
    <property type="match status" value="1"/>
</dbReference>
<evidence type="ECO:0000313" key="5">
    <source>
        <dbReference type="Proteomes" id="UP000036987"/>
    </source>
</evidence>
<dbReference type="PANTHER" id="PTHR33432">
    <property type="entry name" value="PROTEIN EMSY-LIKE 4"/>
    <property type="match status" value="1"/>
</dbReference>
<gene>
    <name evidence="4" type="ORF">ZOSMA_14G01380</name>
</gene>
<dbReference type="EMBL" id="LFYR01000585">
    <property type="protein sequence ID" value="KMZ73373.1"/>
    <property type="molecule type" value="Genomic_DNA"/>
</dbReference>
<dbReference type="GO" id="GO:0005634">
    <property type="term" value="C:nucleus"/>
    <property type="evidence" value="ECO:0000318"/>
    <property type="project" value="GO_Central"/>
</dbReference>
<protein>
    <submittedName>
        <fullName evidence="4">Emsy N Terminus (ENT) domain-containing protein</fullName>
    </submittedName>
</protein>
<feature type="domain" description="ENT" evidence="3">
    <location>
        <begin position="49"/>
        <end position="142"/>
    </location>
</feature>
<evidence type="ECO:0000256" key="1">
    <source>
        <dbReference type="ARBA" id="ARBA00004123"/>
    </source>
</evidence>
<keyword evidence="2" id="KW-0539">Nucleus</keyword>
<evidence type="ECO:0000313" key="4">
    <source>
        <dbReference type="EMBL" id="KMZ73373.1"/>
    </source>
</evidence>
<dbReference type="SUPFAM" id="SSF158639">
    <property type="entry name" value="ENT-like"/>
    <property type="match status" value="1"/>
</dbReference>
<name>A0A0K9PWG4_ZOSMR</name>
<dbReference type="GO" id="GO:0050832">
    <property type="term" value="P:defense response to fungus"/>
    <property type="evidence" value="ECO:0007669"/>
    <property type="project" value="InterPro"/>
</dbReference>
<keyword evidence="5" id="KW-1185">Reference proteome</keyword>
<dbReference type="InterPro" id="IPR005491">
    <property type="entry name" value="ENT_dom"/>
</dbReference>
<comment type="caution">
    <text evidence="4">The sequence shown here is derived from an EMBL/GenBank/DDBJ whole genome shotgun (WGS) entry which is preliminary data.</text>
</comment>
<dbReference type="PROSITE" id="PS51138">
    <property type="entry name" value="ENT"/>
    <property type="match status" value="1"/>
</dbReference>
<dbReference type="Pfam" id="PF03735">
    <property type="entry name" value="ENT"/>
    <property type="match status" value="1"/>
</dbReference>
<dbReference type="STRING" id="29655.A0A0K9PWG4"/>
<dbReference type="OMA" id="WTRWPAD"/>
<organism evidence="4 5">
    <name type="scientific">Zostera marina</name>
    <name type="common">Eelgrass</name>
    <dbReference type="NCBI Taxonomy" id="29655"/>
    <lineage>
        <taxon>Eukaryota</taxon>
        <taxon>Viridiplantae</taxon>
        <taxon>Streptophyta</taxon>
        <taxon>Embryophyta</taxon>
        <taxon>Tracheophyta</taxon>
        <taxon>Spermatophyta</taxon>
        <taxon>Magnoliopsida</taxon>
        <taxon>Liliopsida</taxon>
        <taxon>Zosteraceae</taxon>
        <taxon>Zostera</taxon>
    </lineage>
</organism>
<sequence length="267" mass="29247">MEYGPQDSSGTDDDIPSTNHIMASRGLTTTNGRTTVIDGLLHEQISSNMEVNIHFLEKEAYKSVVRAFKAQSDAITWEKESLMTDLRKELRVSHDEHRELLNLVNSDDVIKRIREWRQGGDQLPLLGIPTGATVMSSYKKPRISHTVHSLSLGAPSCAMQSQTAMAMQPSSAAFKHSAPPGSVLSCDGRGRGLLENADIMISQNGNGKKASTIIQILNTDCLIKEVERVLSSGHPNSFELDNAKQVLKDHEKSLVDAISRLSKISDG</sequence>
<dbReference type="Proteomes" id="UP000036987">
    <property type="component" value="Unassembled WGS sequence"/>
</dbReference>
<evidence type="ECO:0000256" key="2">
    <source>
        <dbReference type="ARBA" id="ARBA00023242"/>
    </source>
</evidence>
<dbReference type="InterPro" id="IPR036142">
    <property type="entry name" value="ENT_dom-like_sf"/>
</dbReference>
<evidence type="ECO:0000259" key="3">
    <source>
        <dbReference type="PROSITE" id="PS51138"/>
    </source>
</evidence>
<comment type="subcellular location">
    <subcellularLocation>
        <location evidence="1">Nucleus</location>
    </subcellularLocation>
</comment>
<dbReference type="PANTHER" id="PTHR33432:SF28">
    <property type="entry name" value="PROTEIN EMSY-LIKE 4"/>
    <property type="match status" value="1"/>
</dbReference>